<dbReference type="Pfam" id="PF03782">
    <property type="entry name" value="AMOP"/>
    <property type="match status" value="1"/>
</dbReference>
<keyword evidence="7" id="KW-0732">Signal</keyword>
<evidence type="ECO:0000256" key="6">
    <source>
        <dbReference type="SAM" id="Phobius"/>
    </source>
</evidence>
<evidence type="ECO:0000256" key="5">
    <source>
        <dbReference type="SAM" id="MobiDB-lite"/>
    </source>
</evidence>
<keyword evidence="3 6" id="KW-1133">Transmembrane helix</keyword>
<dbReference type="Pfam" id="PF00094">
    <property type="entry name" value="VWD"/>
    <property type="match status" value="1"/>
</dbReference>
<feature type="domain" description="VWFD" evidence="10">
    <location>
        <begin position="657"/>
        <end position="867"/>
    </location>
</feature>
<dbReference type="SMART" id="SM00539">
    <property type="entry name" value="NIDO"/>
    <property type="match status" value="1"/>
</dbReference>
<dbReference type="PROSITE" id="PS51220">
    <property type="entry name" value="NIDO"/>
    <property type="match status" value="1"/>
</dbReference>
<dbReference type="PROSITE" id="PS51233">
    <property type="entry name" value="VWFD"/>
    <property type="match status" value="1"/>
</dbReference>
<dbReference type="InterPro" id="IPR013783">
    <property type="entry name" value="Ig-like_fold"/>
</dbReference>
<dbReference type="GO" id="GO:0016020">
    <property type="term" value="C:membrane"/>
    <property type="evidence" value="ECO:0007669"/>
    <property type="project" value="UniProtKB-SubCell"/>
</dbReference>
<evidence type="ECO:0000256" key="4">
    <source>
        <dbReference type="ARBA" id="ARBA00023136"/>
    </source>
</evidence>
<feature type="domain" description="NIDO" evidence="9">
    <location>
        <begin position="103"/>
        <end position="261"/>
    </location>
</feature>
<evidence type="ECO:0000256" key="3">
    <source>
        <dbReference type="ARBA" id="ARBA00022989"/>
    </source>
</evidence>
<reference evidence="11 12" key="1">
    <citation type="journal article" date="2017" name="Nat. Ecol. Evol.">
        <title>Scallop genome provides insights into evolution of bilaterian karyotype and development.</title>
        <authorList>
            <person name="Wang S."/>
            <person name="Zhang J."/>
            <person name="Jiao W."/>
            <person name="Li J."/>
            <person name="Xun X."/>
            <person name="Sun Y."/>
            <person name="Guo X."/>
            <person name="Huan P."/>
            <person name="Dong B."/>
            <person name="Zhang L."/>
            <person name="Hu X."/>
            <person name="Sun X."/>
            <person name="Wang J."/>
            <person name="Zhao C."/>
            <person name="Wang Y."/>
            <person name="Wang D."/>
            <person name="Huang X."/>
            <person name="Wang R."/>
            <person name="Lv J."/>
            <person name="Li Y."/>
            <person name="Zhang Z."/>
            <person name="Liu B."/>
            <person name="Lu W."/>
            <person name="Hui Y."/>
            <person name="Liang J."/>
            <person name="Zhou Z."/>
            <person name="Hou R."/>
            <person name="Li X."/>
            <person name="Liu Y."/>
            <person name="Li H."/>
            <person name="Ning X."/>
            <person name="Lin Y."/>
            <person name="Zhao L."/>
            <person name="Xing Q."/>
            <person name="Dou J."/>
            <person name="Li Y."/>
            <person name="Mao J."/>
            <person name="Guo H."/>
            <person name="Dou H."/>
            <person name="Li T."/>
            <person name="Mu C."/>
            <person name="Jiang W."/>
            <person name="Fu Q."/>
            <person name="Fu X."/>
            <person name="Miao Y."/>
            <person name="Liu J."/>
            <person name="Yu Q."/>
            <person name="Li R."/>
            <person name="Liao H."/>
            <person name="Li X."/>
            <person name="Kong Y."/>
            <person name="Jiang Z."/>
            <person name="Chourrout D."/>
            <person name="Li R."/>
            <person name="Bao Z."/>
        </authorList>
    </citation>
    <scope>NUCLEOTIDE SEQUENCE [LARGE SCALE GENOMIC DNA]</scope>
    <source>
        <strain evidence="11 12">PY_sf001</strain>
    </source>
</reference>
<feature type="region of interest" description="Disordered" evidence="5">
    <location>
        <begin position="1038"/>
        <end position="1100"/>
    </location>
</feature>
<comment type="caution">
    <text evidence="11">The sequence shown here is derived from an EMBL/GenBank/DDBJ whole genome shotgun (WGS) entry which is preliminary data.</text>
</comment>
<dbReference type="SMART" id="SM00723">
    <property type="entry name" value="AMOP"/>
    <property type="match status" value="1"/>
</dbReference>
<dbReference type="InterPro" id="IPR051495">
    <property type="entry name" value="Epithelial_Barrier/Signaling"/>
</dbReference>
<dbReference type="InterPro" id="IPR003886">
    <property type="entry name" value="NIDO_dom"/>
</dbReference>
<comment type="subcellular location">
    <subcellularLocation>
        <location evidence="1">Membrane</location>
    </subcellularLocation>
</comment>
<name>A0A210QW06_MIZYE</name>
<dbReference type="PROSITE" id="PS50856">
    <property type="entry name" value="AMOP"/>
    <property type="match status" value="1"/>
</dbReference>
<dbReference type="Gene3D" id="2.60.40.10">
    <property type="entry name" value="Immunoglobulins"/>
    <property type="match status" value="1"/>
</dbReference>
<evidence type="ECO:0000259" key="10">
    <source>
        <dbReference type="PROSITE" id="PS51233"/>
    </source>
</evidence>
<dbReference type="Proteomes" id="UP000242188">
    <property type="component" value="Unassembled WGS sequence"/>
</dbReference>
<dbReference type="GO" id="GO:0007160">
    <property type="term" value="P:cell-matrix adhesion"/>
    <property type="evidence" value="ECO:0007669"/>
    <property type="project" value="InterPro"/>
</dbReference>
<evidence type="ECO:0000256" key="1">
    <source>
        <dbReference type="ARBA" id="ARBA00004370"/>
    </source>
</evidence>
<evidence type="ECO:0000256" key="7">
    <source>
        <dbReference type="SAM" id="SignalP"/>
    </source>
</evidence>
<dbReference type="PANTHER" id="PTHR13802">
    <property type="entry name" value="MUCIN 4-RELATED"/>
    <property type="match status" value="1"/>
</dbReference>
<feature type="compositionally biased region" description="Basic and acidic residues" evidence="5">
    <location>
        <begin position="1063"/>
        <end position="1090"/>
    </location>
</feature>
<evidence type="ECO:0000259" key="9">
    <source>
        <dbReference type="PROSITE" id="PS51220"/>
    </source>
</evidence>
<feature type="chain" id="PRO_5012035612" evidence="7">
    <location>
        <begin position="28"/>
        <end position="1100"/>
    </location>
</feature>
<evidence type="ECO:0000313" key="12">
    <source>
        <dbReference type="Proteomes" id="UP000242188"/>
    </source>
</evidence>
<dbReference type="AlphaFoldDB" id="A0A210QW06"/>
<dbReference type="OrthoDB" id="6051552at2759"/>
<feature type="domain" description="AMOP" evidence="8">
    <location>
        <begin position="496"/>
        <end position="645"/>
    </location>
</feature>
<accession>A0A210QW06</accession>
<dbReference type="SUPFAM" id="SSF81296">
    <property type="entry name" value="E set domains"/>
    <property type="match status" value="1"/>
</dbReference>
<evidence type="ECO:0000313" key="11">
    <source>
        <dbReference type="EMBL" id="OWF52894.1"/>
    </source>
</evidence>
<dbReference type="EMBL" id="NEDP02001613">
    <property type="protein sequence ID" value="OWF52894.1"/>
    <property type="molecule type" value="Genomic_DNA"/>
</dbReference>
<organism evidence="11 12">
    <name type="scientific">Mizuhopecten yessoensis</name>
    <name type="common">Japanese scallop</name>
    <name type="synonym">Patinopecten yessoensis</name>
    <dbReference type="NCBI Taxonomy" id="6573"/>
    <lineage>
        <taxon>Eukaryota</taxon>
        <taxon>Metazoa</taxon>
        <taxon>Spiralia</taxon>
        <taxon>Lophotrochozoa</taxon>
        <taxon>Mollusca</taxon>
        <taxon>Bivalvia</taxon>
        <taxon>Autobranchia</taxon>
        <taxon>Pteriomorphia</taxon>
        <taxon>Pectinida</taxon>
        <taxon>Pectinoidea</taxon>
        <taxon>Pectinidae</taxon>
        <taxon>Mizuhopecten</taxon>
    </lineage>
</organism>
<keyword evidence="4 6" id="KW-0472">Membrane</keyword>
<protein>
    <submittedName>
        <fullName evidence="11">Sushi domain-containing protein 2</fullName>
    </submittedName>
</protein>
<keyword evidence="12" id="KW-1185">Reference proteome</keyword>
<dbReference type="PANTHER" id="PTHR13802:SF64">
    <property type="entry name" value="DENDRITE EXTENSION DEFECTIVE PROTEIN 1"/>
    <property type="match status" value="1"/>
</dbReference>
<evidence type="ECO:0000256" key="2">
    <source>
        <dbReference type="ARBA" id="ARBA00022692"/>
    </source>
</evidence>
<proteinExistence type="predicted"/>
<dbReference type="InterPro" id="IPR005533">
    <property type="entry name" value="AMOP_dom"/>
</dbReference>
<gene>
    <name evidence="11" type="ORF">KP79_PYT12885</name>
</gene>
<feature type="signal peptide" evidence="7">
    <location>
        <begin position="1"/>
        <end position="27"/>
    </location>
</feature>
<evidence type="ECO:0000259" key="8">
    <source>
        <dbReference type="PROSITE" id="PS50856"/>
    </source>
</evidence>
<sequence>MAASSGQLEFKWIFLGCLLMFGKGALGSSFYDKGLVSLDSTTHMQQRIDLPHGKALAFYGGTYSSIWLTTDGFLSFDERASYGNVNFSTGDVAPSLDYPIIAPFYHDGEALDVHSGAGSIYYRTLNTSHDGPELNMFGTNISNAVVGIQNFQPIGGIIVTWENVAAAVDITNGCGGSGSGSQPCKTSSFQVAILADEIGFTFAIFNYGRMDIDIRRFYQSGFNAGYGGGWTTAVPQSELNRAQSLKGSDVQGRYYFRICADRIIRGGCRDRSLQPANVHLEMSPNFGGMFGGQTIEMSGSCILPNENITCSFGNSQVTSYGIYINSMKTKCSVPRLLERGRVKVSLRHGNGREYSGIITIVAPGRMKDTLQSIDTPGSGWNTTDAGKLTLTWDSRLLSTQRNDLVTIKLIGYREIGDTAEWVELQVLGAGPNVMNNGVYTFNTRDHRCSGDLCNFETGLVEVRLADTSRAASHLFLVSRELPLGWYVNNDMIQRYGSHWPHDKCVLWYNKDRQDMAWLQSLPYCPCNLGQALVDIGRFQTDPGCDMFSGSVCTYHIGAVHCVRSVKPTPLGSGNQCCYGPDGALRYAADSFQGSTPDRSHAWGAFPYGRTDLVPSMSHWVKDVVTFYYCCLWTEYADCDYYMDQRATRDCSGYSPPRAATIYGQGHVETLDKNQYRVYGAGDFKLLEVVPMDITMQGRFSRDYLAKSTRGKSTTLNSSVILSSIGIEVGQERVEIKLDRNSPQRMLNVLVNNTFQFFNSEPEYMQQFSQVTIVNSPSKAGNINSNFTVILRNGMGVQVVAASGLMNVLVLVPHTLKGHVRGLLGTWNDNKTDDFTSGDTNQVITATGNQEFYNQFTYSWRVNNSGESILPHFVSPRTPSDLNDNVPFPMRIQSMYDVCSGQTSCEFDYQQLNYRTQASQTKMAAEWFGEVQLLVAPARSCGLLNVPRSTKSSYNYSLGSTVTVTGCRAGDLAGDTTYSCEATSNNSQVWSPSVSAVCTNTPLDEADVGMIAGIVVAIVVVLLIAVIIAVVLRRRSRKDKSASVPDEGGNYSADRPNPVSAGEYDARYSEVKRRDEEDAPREKNKRSREFDMTWSRRGHMG</sequence>
<dbReference type="InterPro" id="IPR001846">
    <property type="entry name" value="VWF_type-D"/>
</dbReference>
<dbReference type="InterPro" id="IPR014756">
    <property type="entry name" value="Ig_E-set"/>
</dbReference>
<keyword evidence="2 6" id="KW-0812">Transmembrane</keyword>
<feature type="transmembrane region" description="Helical" evidence="6">
    <location>
        <begin position="1007"/>
        <end position="1031"/>
    </location>
</feature>
<dbReference type="Pfam" id="PF06119">
    <property type="entry name" value="NIDO"/>
    <property type="match status" value="1"/>
</dbReference>